<dbReference type="Gene3D" id="2.40.128.110">
    <property type="entry name" value="Lipid/polyisoprenoid-binding, YceI-like"/>
    <property type="match status" value="1"/>
</dbReference>
<reference evidence="3 4" key="1">
    <citation type="submission" date="2019-10" db="EMBL/GenBank/DDBJ databases">
        <title>Epibacterium sp. nov., isolated from seawater.</title>
        <authorList>
            <person name="Zhang X."/>
            <person name="Li N."/>
        </authorList>
    </citation>
    <scope>NUCLEOTIDE SEQUENCE [LARGE SCALE GENOMIC DNA]</scope>
    <source>
        <strain evidence="3 4">SM1979</strain>
    </source>
</reference>
<dbReference type="InterPro" id="IPR036761">
    <property type="entry name" value="TTHA0802/YceI-like_sf"/>
</dbReference>
<evidence type="ECO:0000313" key="3">
    <source>
        <dbReference type="EMBL" id="MQQ09849.1"/>
    </source>
</evidence>
<feature type="chain" id="PRO_5032312037" evidence="1">
    <location>
        <begin position="24"/>
        <end position="194"/>
    </location>
</feature>
<feature type="signal peptide" evidence="1">
    <location>
        <begin position="1"/>
        <end position="23"/>
    </location>
</feature>
<dbReference type="AlphaFoldDB" id="A0A843YL10"/>
<dbReference type="Pfam" id="PF04264">
    <property type="entry name" value="YceI"/>
    <property type="match status" value="1"/>
</dbReference>
<dbReference type="PANTHER" id="PTHR34406:SF2">
    <property type="entry name" value="PERIPLASMIC PROTEIN"/>
    <property type="match status" value="1"/>
</dbReference>
<dbReference type="InterPro" id="IPR007372">
    <property type="entry name" value="Lipid/polyisoprenoid-bd_YceI"/>
</dbReference>
<keyword evidence="1" id="KW-0732">Signal</keyword>
<name>A0A843YL10_9RHOB</name>
<evidence type="ECO:0000313" key="4">
    <source>
        <dbReference type="Proteomes" id="UP000444174"/>
    </source>
</evidence>
<protein>
    <submittedName>
        <fullName evidence="3">Polyisoprenoid-binding protein</fullName>
    </submittedName>
</protein>
<dbReference type="SUPFAM" id="SSF101874">
    <property type="entry name" value="YceI-like"/>
    <property type="match status" value="1"/>
</dbReference>
<proteinExistence type="predicted"/>
<dbReference type="RefSeq" id="WP_153216818.1">
    <property type="nucleotide sequence ID" value="NZ_WIBF01000010.1"/>
</dbReference>
<feature type="domain" description="Lipid/polyisoprenoid-binding YceI-like" evidence="2">
    <location>
        <begin position="26"/>
        <end position="192"/>
    </location>
</feature>
<evidence type="ECO:0000256" key="1">
    <source>
        <dbReference type="SAM" id="SignalP"/>
    </source>
</evidence>
<accession>A0A843YL10</accession>
<evidence type="ECO:0000259" key="2">
    <source>
        <dbReference type="SMART" id="SM00867"/>
    </source>
</evidence>
<dbReference type="SMART" id="SM00867">
    <property type="entry name" value="YceI"/>
    <property type="match status" value="1"/>
</dbReference>
<dbReference type="EMBL" id="WIBF01000010">
    <property type="protein sequence ID" value="MQQ09849.1"/>
    <property type="molecule type" value="Genomic_DNA"/>
</dbReference>
<gene>
    <name evidence="3" type="ORF">GFB49_15395</name>
</gene>
<keyword evidence="4" id="KW-1185">Reference proteome</keyword>
<sequence length="194" mass="21080">MSFISRSTLAAALLIATAPLAQAADKYKVHEDHTWLTFSLSHAGWANAHGIFRAVSGDITFDKDDVTKSSVSVVIAADSLDTNSEVRDRDMGGADFLNIVEFPEITFDSTRIEQTGERTAMVYGDLTMIGVSKEIALDVTWNNEMPLPWDTSTVKTGFTATATIDGTDFGMNQLVAFGLGPKIDVEIDLEALRQ</sequence>
<dbReference type="PANTHER" id="PTHR34406">
    <property type="entry name" value="PROTEIN YCEI"/>
    <property type="match status" value="1"/>
</dbReference>
<comment type="caution">
    <text evidence="3">The sequence shown here is derived from an EMBL/GenBank/DDBJ whole genome shotgun (WGS) entry which is preliminary data.</text>
</comment>
<dbReference type="Proteomes" id="UP000444174">
    <property type="component" value="Unassembled WGS sequence"/>
</dbReference>
<organism evidence="3 4">
    <name type="scientific">Tritonibacter litoralis</name>
    <dbReference type="NCBI Taxonomy" id="2662264"/>
    <lineage>
        <taxon>Bacteria</taxon>
        <taxon>Pseudomonadati</taxon>
        <taxon>Pseudomonadota</taxon>
        <taxon>Alphaproteobacteria</taxon>
        <taxon>Rhodobacterales</taxon>
        <taxon>Paracoccaceae</taxon>
        <taxon>Tritonibacter</taxon>
    </lineage>
</organism>